<comment type="similarity">
    <text evidence="2">Belongs to the DedA family.</text>
</comment>
<feature type="transmembrane region" description="Helical" evidence="7">
    <location>
        <begin position="127"/>
        <end position="146"/>
    </location>
</feature>
<sequence length="324" mass="36432">MLKRLIFLLLTVLTVSGSMAQQQIRIQCTNQYETPVSKITVSAGGQTKDYTTDMLGFTTITVNPAEPITITSQYHDELSVAAGSLKDNAVLTLHKSFTWKDLLNPMFYIVYGGFFLLLFIVFAETGLFVGFFLPGDSLLFVAGIYSANLANDLFRKIGMGGVRYEWLDLFVLIALISLAGILGNTIGYWTGKKIGPTMFHWRDRFLFKKKYLYDAHEFYEKHGGGAIVFARFLPIIRTFAPIVAGIVDMDKKKFSFFNMIGCVAWVFSMIIAGHFLQKWIFTQFNFDLKKHLELIVLGIVIVTTAPVIIKLLSGKKKVSQPPTN</sequence>
<dbReference type="InterPro" id="IPR032818">
    <property type="entry name" value="DedA-like"/>
</dbReference>
<dbReference type="Pfam" id="PF09335">
    <property type="entry name" value="VTT_dom"/>
    <property type="match status" value="1"/>
</dbReference>
<evidence type="ECO:0000256" key="3">
    <source>
        <dbReference type="ARBA" id="ARBA00022475"/>
    </source>
</evidence>
<gene>
    <name evidence="10" type="ORF">J7I42_12360</name>
</gene>
<feature type="signal peptide" evidence="8">
    <location>
        <begin position="1"/>
        <end position="20"/>
    </location>
</feature>
<reference evidence="10 11" key="1">
    <citation type="submission" date="2021-03" db="EMBL/GenBank/DDBJ databases">
        <title>Assistant Professor.</title>
        <authorList>
            <person name="Huq M.A."/>
        </authorList>
    </citation>
    <scope>NUCLEOTIDE SEQUENCE [LARGE SCALE GENOMIC DNA]</scope>
    <source>
        <strain evidence="10 11">MAH-29</strain>
    </source>
</reference>
<feature type="transmembrane region" description="Helical" evidence="7">
    <location>
        <begin position="102"/>
        <end position="122"/>
    </location>
</feature>
<feature type="chain" id="PRO_5046031671" evidence="8">
    <location>
        <begin position="21"/>
        <end position="324"/>
    </location>
</feature>
<evidence type="ECO:0000256" key="8">
    <source>
        <dbReference type="SAM" id="SignalP"/>
    </source>
</evidence>
<feature type="transmembrane region" description="Helical" evidence="7">
    <location>
        <begin position="166"/>
        <end position="189"/>
    </location>
</feature>
<comment type="subcellular location">
    <subcellularLocation>
        <location evidence="1">Cell membrane</location>
        <topology evidence="1">Multi-pass membrane protein</topology>
    </subcellularLocation>
</comment>
<keyword evidence="6 7" id="KW-0472">Membrane</keyword>
<keyword evidence="11" id="KW-1185">Reference proteome</keyword>
<evidence type="ECO:0000256" key="2">
    <source>
        <dbReference type="ARBA" id="ARBA00010792"/>
    </source>
</evidence>
<evidence type="ECO:0000256" key="7">
    <source>
        <dbReference type="SAM" id="Phobius"/>
    </source>
</evidence>
<evidence type="ECO:0000256" key="4">
    <source>
        <dbReference type="ARBA" id="ARBA00022692"/>
    </source>
</evidence>
<evidence type="ECO:0000313" key="10">
    <source>
        <dbReference type="EMBL" id="MBO9201063.1"/>
    </source>
</evidence>
<accession>A0ABS3YT64</accession>
<dbReference type="InterPro" id="IPR032816">
    <property type="entry name" value="VTT_dom"/>
</dbReference>
<evidence type="ECO:0000259" key="9">
    <source>
        <dbReference type="Pfam" id="PF09335"/>
    </source>
</evidence>
<proteinExistence type="inferred from homology"/>
<evidence type="ECO:0000256" key="5">
    <source>
        <dbReference type="ARBA" id="ARBA00022989"/>
    </source>
</evidence>
<name>A0ABS3YT64_9BACT</name>
<evidence type="ECO:0000256" key="6">
    <source>
        <dbReference type="ARBA" id="ARBA00023136"/>
    </source>
</evidence>
<keyword evidence="4 7" id="KW-0812">Transmembrane</keyword>
<keyword evidence="8" id="KW-0732">Signal</keyword>
<evidence type="ECO:0000313" key="11">
    <source>
        <dbReference type="Proteomes" id="UP000677244"/>
    </source>
</evidence>
<comment type="caution">
    <text evidence="10">The sequence shown here is derived from an EMBL/GenBank/DDBJ whole genome shotgun (WGS) entry which is preliminary data.</text>
</comment>
<dbReference type="Proteomes" id="UP000677244">
    <property type="component" value="Unassembled WGS sequence"/>
</dbReference>
<dbReference type="PANTHER" id="PTHR30353:SF0">
    <property type="entry name" value="TRANSMEMBRANE PROTEIN"/>
    <property type="match status" value="1"/>
</dbReference>
<keyword evidence="5 7" id="KW-1133">Transmembrane helix</keyword>
<feature type="domain" description="VTT" evidence="9">
    <location>
        <begin position="168"/>
        <end position="274"/>
    </location>
</feature>
<dbReference type="PANTHER" id="PTHR30353">
    <property type="entry name" value="INNER MEMBRANE PROTEIN DEDA-RELATED"/>
    <property type="match status" value="1"/>
</dbReference>
<organism evidence="10 11">
    <name type="scientific">Niastella soli</name>
    <dbReference type="NCBI Taxonomy" id="2821487"/>
    <lineage>
        <taxon>Bacteria</taxon>
        <taxon>Pseudomonadati</taxon>
        <taxon>Bacteroidota</taxon>
        <taxon>Chitinophagia</taxon>
        <taxon>Chitinophagales</taxon>
        <taxon>Chitinophagaceae</taxon>
        <taxon>Niastella</taxon>
    </lineage>
</organism>
<protein>
    <submittedName>
        <fullName evidence="10">VTT domain-containing protein</fullName>
    </submittedName>
</protein>
<dbReference type="EMBL" id="JAGHKO010000001">
    <property type="protein sequence ID" value="MBO9201063.1"/>
    <property type="molecule type" value="Genomic_DNA"/>
</dbReference>
<feature type="transmembrane region" description="Helical" evidence="7">
    <location>
        <begin position="256"/>
        <end position="275"/>
    </location>
</feature>
<feature type="transmembrane region" description="Helical" evidence="7">
    <location>
        <begin position="295"/>
        <end position="312"/>
    </location>
</feature>
<keyword evidence="3" id="KW-1003">Cell membrane</keyword>
<evidence type="ECO:0000256" key="1">
    <source>
        <dbReference type="ARBA" id="ARBA00004651"/>
    </source>
</evidence>